<evidence type="ECO:0000256" key="2">
    <source>
        <dbReference type="ARBA" id="ARBA00022741"/>
    </source>
</evidence>
<evidence type="ECO:0000256" key="5">
    <source>
        <dbReference type="SAM" id="Phobius"/>
    </source>
</evidence>
<dbReference type="PROSITE" id="PS00108">
    <property type="entry name" value="PROTEIN_KINASE_ST"/>
    <property type="match status" value="1"/>
</dbReference>
<dbReference type="Gene3D" id="1.10.510.10">
    <property type="entry name" value="Transferase(Phosphotransferase) domain 1"/>
    <property type="match status" value="1"/>
</dbReference>
<evidence type="ECO:0000313" key="8">
    <source>
        <dbReference type="EMBL" id="VFT91838.1"/>
    </source>
</evidence>
<dbReference type="InterPro" id="IPR000719">
    <property type="entry name" value="Prot_kinase_dom"/>
</dbReference>
<dbReference type="GO" id="GO:0004674">
    <property type="term" value="F:protein serine/threonine kinase activity"/>
    <property type="evidence" value="ECO:0007669"/>
    <property type="project" value="UniProtKB-KW"/>
</dbReference>
<keyword evidence="5" id="KW-0472">Membrane</keyword>
<keyword evidence="5" id="KW-0812">Transmembrane</keyword>
<dbReference type="SUPFAM" id="SSF52058">
    <property type="entry name" value="L domain-like"/>
    <property type="match status" value="1"/>
</dbReference>
<dbReference type="SMART" id="SM00220">
    <property type="entry name" value="S_TKc"/>
    <property type="match status" value="1"/>
</dbReference>
<reference evidence="8 9" key="1">
    <citation type="submission" date="2019-03" db="EMBL/GenBank/DDBJ databases">
        <authorList>
            <person name="Gaulin E."/>
            <person name="Dumas B."/>
        </authorList>
    </citation>
    <scope>NUCLEOTIDE SEQUENCE [LARGE SCALE GENOMIC DNA]</scope>
    <source>
        <strain evidence="8">CBS 568.67</strain>
    </source>
</reference>
<keyword evidence="1" id="KW-0418">Kinase</keyword>
<dbReference type="Proteomes" id="UP000332933">
    <property type="component" value="Unassembled WGS sequence"/>
</dbReference>
<feature type="transmembrane region" description="Helical" evidence="5">
    <location>
        <begin position="355"/>
        <end position="376"/>
    </location>
</feature>
<evidence type="ECO:0000259" key="6">
    <source>
        <dbReference type="PROSITE" id="PS50011"/>
    </source>
</evidence>
<evidence type="ECO:0000256" key="4">
    <source>
        <dbReference type="PROSITE-ProRule" id="PRU10141"/>
    </source>
</evidence>
<protein>
    <submittedName>
        <fullName evidence="8">Aste57867_15024 protein</fullName>
    </submittedName>
</protein>
<dbReference type="InterPro" id="IPR032675">
    <property type="entry name" value="LRR_dom_sf"/>
</dbReference>
<evidence type="ECO:0000256" key="3">
    <source>
        <dbReference type="ARBA" id="ARBA00022840"/>
    </source>
</evidence>
<dbReference type="AlphaFoldDB" id="A0A485L2R6"/>
<dbReference type="InterPro" id="IPR011009">
    <property type="entry name" value="Kinase-like_dom_sf"/>
</dbReference>
<reference evidence="7" key="2">
    <citation type="submission" date="2019-06" db="EMBL/GenBank/DDBJ databases">
        <title>Genomics analysis of Aphanomyces spp. identifies a new class of oomycete effector associated with host adaptation.</title>
        <authorList>
            <person name="Gaulin E."/>
        </authorList>
    </citation>
    <scope>NUCLEOTIDE SEQUENCE</scope>
    <source>
        <strain evidence="7">CBS 578.67</strain>
    </source>
</reference>
<feature type="binding site" evidence="4">
    <location>
        <position position="454"/>
    </location>
    <ligand>
        <name>ATP</name>
        <dbReference type="ChEBI" id="CHEBI:30616"/>
    </ligand>
</feature>
<dbReference type="Gene3D" id="3.80.10.10">
    <property type="entry name" value="Ribonuclease Inhibitor"/>
    <property type="match status" value="1"/>
</dbReference>
<organism evidence="8 9">
    <name type="scientific">Aphanomyces stellatus</name>
    <dbReference type="NCBI Taxonomy" id="120398"/>
    <lineage>
        <taxon>Eukaryota</taxon>
        <taxon>Sar</taxon>
        <taxon>Stramenopiles</taxon>
        <taxon>Oomycota</taxon>
        <taxon>Saprolegniomycetes</taxon>
        <taxon>Saprolegniales</taxon>
        <taxon>Verrucalvaceae</taxon>
        <taxon>Aphanomyces</taxon>
    </lineage>
</organism>
<keyword evidence="9" id="KW-1185">Reference proteome</keyword>
<dbReference type="PROSITE" id="PS00107">
    <property type="entry name" value="PROTEIN_KINASE_ATP"/>
    <property type="match status" value="1"/>
</dbReference>
<keyword evidence="5" id="KW-1133">Transmembrane helix</keyword>
<evidence type="ECO:0000313" key="7">
    <source>
        <dbReference type="EMBL" id="KAF0694076.1"/>
    </source>
</evidence>
<sequence>MVPNMSACPVFSPIFDLASFQAMHRALHLLFASFSVAAAACPYNSLPSDVTNVCAYDKTECQSASLTRPCVLDRQTCAIVPGGDCNAVGSYADCNSTFKWSFGMCVDRINGPFYVQELTMTPNIQRLDFYCLAVVLPPTMKWPPNLHYLYFNYANLTSIPPVPPTVVMLGLEGNLLRESSELAKLSKEIIYVAIPNNTFTELTNLDWAHLNYAYLNDNKNLRRIQNVSFGENLLTLYDVAPRHLFDRFCSDLTNLYITSWVMSNATYKLLETRLTPEHPQQDTGFAGNIALAGYMVNGTIINSDQGECDQLKGSRVELWSKTSRNRFSINANQKFMVCVLSDAVPSTSTGLSSGAIVGIIAGVVVVVVGLLGFYVIMRRRQRQTKQELDKMRDLYQITQTPELSQGEEEGLNMQELTLCRLDQNDLQLQRKLGSGAFADVWLATFQGESVAVKKLNSSKVTVNQLHSFIDEIKLMATFDSPYIVKLIGAAWTRPSDVKCVMELMEGGDLKDFLDRHNADEFTWNDKYMDIHSIVEGLVYLHSLNIIHRDIKSRNVLMDPKKCTKLTDFGISKEDMQATMTMGIGTFRWMAPEVIQDQSYTIAADIYSFGMLLSEFDTHHIPYEDLKNPTNGQPISDSAIMVKVVGGTIKPTFTPNCPPWILEIAMQCLSYNPADRPTAMQLSHIVRSKLKELSSGMFSLLKP</sequence>
<dbReference type="PROSITE" id="PS50011">
    <property type="entry name" value="PROTEIN_KINASE_DOM"/>
    <property type="match status" value="1"/>
</dbReference>
<evidence type="ECO:0000313" key="9">
    <source>
        <dbReference type="Proteomes" id="UP000332933"/>
    </source>
</evidence>
<dbReference type="PANTHER" id="PTHR44329:SF214">
    <property type="entry name" value="PROTEIN KINASE DOMAIN-CONTAINING PROTEIN"/>
    <property type="match status" value="1"/>
</dbReference>
<dbReference type="InterPro" id="IPR017441">
    <property type="entry name" value="Protein_kinase_ATP_BS"/>
</dbReference>
<keyword evidence="1" id="KW-0808">Transferase</keyword>
<dbReference type="InterPro" id="IPR008271">
    <property type="entry name" value="Ser/Thr_kinase_AS"/>
</dbReference>
<dbReference type="PANTHER" id="PTHR44329">
    <property type="entry name" value="SERINE/THREONINE-PROTEIN KINASE TNNI3K-RELATED"/>
    <property type="match status" value="1"/>
</dbReference>
<dbReference type="EMBL" id="CAADRA010005628">
    <property type="protein sequence ID" value="VFT91838.1"/>
    <property type="molecule type" value="Genomic_DNA"/>
</dbReference>
<dbReference type="SUPFAM" id="SSF56112">
    <property type="entry name" value="Protein kinase-like (PK-like)"/>
    <property type="match status" value="1"/>
</dbReference>
<dbReference type="PRINTS" id="PR00109">
    <property type="entry name" value="TYRKINASE"/>
</dbReference>
<evidence type="ECO:0000256" key="1">
    <source>
        <dbReference type="ARBA" id="ARBA00022527"/>
    </source>
</evidence>
<accession>A0A485L2R6</accession>
<keyword evidence="2 4" id="KW-0547">Nucleotide-binding</keyword>
<dbReference type="InterPro" id="IPR051681">
    <property type="entry name" value="Ser/Thr_Kinases-Pseudokinases"/>
</dbReference>
<proteinExistence type="predicted"/>
<keyword evidence="3 4" id="KW-0067">ATP-binding</keyword>
<gene>
    <name evidence="8" type="primary">Aste57867_15024</name>
    <name evidence="7" type="ORF">As57867_014968</name>
    <name evidence="8" type="ORF">ASTE57867_15024</name>
</gene>
<dbReference type="InterPro" id="IPR001245">
    <property type="entry name" value="Ser-Thr/Tyr_kinase_cat_dom"/>
</dbReference>
<keyword evidence="1" id="KW-0723">Serine/threonine-protein kinase</keyword>
<dbReference type="EMBL" id="VJMH01005607">
    <property type="protein sequence ID" value="KAF0694076.1"/>
    <property type="molecule type" value="Genomic_DNA"/>
</dbReference>
<dbReference type="GO" id="GO:0005524">
    <property type="term" value="F:ATP binding"/>
    <property type="evidence" value="ECO:0007669"/>
    <property type="project" value="UniProtKB-UniRule"/>
</dbReference>
<feature type="domain" description="Protein kinase" evidence="6">
    <location>
        <begin position="426"/>
        <end position="686"/>
    </location>
</feature>
<name>A0A485L2R6_9STRA</name>
<dbReference type="Pfam" id="PF00069">
    <property type="entry name" value="Pkinase"/>
    <property type="match status" value="1"/>
</dbReference>